<dbReference type="Proteomes" id="UP000824156">
    <property type="component" value="Unassembled WGS sequence"/>
</dbReference>
<proteinExistence type="predicted"/>
<gene>
    <name evidence="2" type="ORF">H9853_12025</name>
</gene>
<reference evidence="2" key="1">
    <citation type="journal article" date="2021" name="PeerJ">
        <title>Extensive microbial diversity within the chicken gut microbiome revealed by metagenomics and culture.</title>
        <authorList>
            <person name="Gilroy R."/>
            <person name="Ravi A."/>
            <person name="Getino M."/>
            <person name="Pursley I."/>
            <person name="Horton D.L."/>
            <person name="Alikhan N.F."/>
            <person name="Baker D."/>
            <person name="Gharbi K."/>
            <person name="Hall N."/>
            <person name="Watson M."/>
            <person name="Adriaenssens E.M."/>
            <person name="Foster-Nyarko E."/>
            <person name="Jarju S."/>
            <person name="Secka A."/>
            <person name="Antonio M."/>
            <person name="Oren A."/>
            <person name="Chaudhuri R.R."/>
            <person name="La Ragione R."/>
            <person name="Hildebrand F."/>
            <person name="Pallen M.J."/>
        </authorList>
    </citation>
    <scope>NUCLEOTIDE SEQUENCE</scope>
    <source>
        <strain evidence="2">1719</strain>
    </source>
</reference>
<name>A0A9D1WB06_9SPHI</name>
<evidence type="ECO:0000313" key="2">
    <source>
        <dbReference type="EMBL" id="HIX55740.1"/>
    </source>
</evidence>
<organism evidence="2 3">
    <name type="scientific">Candidatus Sphingobacterium stercoripullorum</name>
    <dbReference type="NCBI Taxonomy" id="2838759"/>
    <lineage>
        <taxon>Bacteria</taxon>
        <taxon>Pseudomonadati</taxon>
        <taxon>Bacteroidota</taxon>
        <taxon>Sphingobacteriia</taxon>
        <taxon>Sphingobacteriales</taxon>
        <taxon>Sphingobacteriaceae</taxon>
        <taxon>Sphingobacterium</taxon>
    </lineage>
</organism>
<dbReference type="EMBL" id="DXEZ01000335">
    <property type="protein sequence ID" value="HIX55740.1"/>
    <property type="molecule type" value="Genomic_DNA"/>
</dbReference>
<sequence length="134" mass="15287">MKPEDLLYNAGSEGREDPKSKSPLVSLQKDLEFYEEAIQEVSLELLGQGYTKHPIFIAHQHEVSVGEKILDHLELGTQWTIHASSLEELTEKGLIQEEKKDHFIKQFKDPNQYACLLVIVPQGANFVYYPYGKA</sequence>
<dbReference type="AlphaFoldDB" id="A0A9D1WB06"/>
<evidence type="ECO:0000313" key="3">
    <source>
        <dbReference type="Proteomes" id="UP000824156"/>
    </source>
</evidence>
<protein>
    <submittedName>
        <fullName evidence="2">Uncharacterized protein</fullName>
    </submittedName>
</protein>
<accession>A0A9D1WB06</accession>
<evidence type="ECO:0000256" key="1">
    <source>
        <dbReference type="SAM" id="MobiDB-lite"/>
    </source>
</evidence>
<reference evidence="2" key="2">
    <citation type="submission" date="2021-04" db="EMBL/GenBank/DDBJ databases">
        <authorList>
            <person name="Gilroy R."/>
        </authorList>
    </citation>
    <scope>NUCLEOTIDE SEQUENCE</scope>
    <source>
        <strain evidence="2">1719</strain>
    </source>
</reference>
<feature type="region of interest" description="Disordered" evidence="1">
    <location>
        <begin position="1"/>
        <end position="23"/>
    </location>
</feature>
<comment type="caution">
    <text evidence="2">The sequence shown here is derived from an EMBL/GenBank/DDBJ whole genome shotgun (WGS) entry which is preliminary data.</text>
</comment>